<evidence type="ECO:0000256" key="1">
    <source>
        <dbReference type="SAM" id="MobiDB-lite"/>
    </source>
</evidence>
<keyword evidence="3" id="KW-1185">Reference proteome</keyword>
<name>A0AAV1AQW6_VICFA</name>
<dbReference type="EMBL" id="OX451740">
    <property type="protein sequence ID" value="CAI8612096.1"/>
    <property type="molecule type" value="Genomic_DNA"/>
</dbReference>
<dbReference type="AlphaFoldDB" id="A0AAV1AQW6"/>
<sequence>MSFRGDGSSSQQTSSSLSVNGASPLPAAEKPWPPRIIATTRLSLRLNPLCGFVCFVISNLLRSKLHHRRLIFIFKFIARSPSQPSSSHFCHLGCINNISDLIRRASIQTKLNIQAIDS</sequence>
<evidence type="ECO:0000313" key="2">
    <source>
        <dbReference type="EMBL" id="CAI8612096.1"/>
    </source>
</evidence>
<gene>
    <name evidence="2" type="ORF">VFH_V017720</name>
</gene>
<evidence type="ECO:0000313" key="3">
    <source>
        <dbReference type="Proteomes" id="UP001157006"/>
    </source>
</evidence>
<organism evidence="2 3">
    <name type="scientific">Vicia faba</name>
    <name type="common">Broad bean</name>
    <name type="synonym">Faba vulgaris</name>
    <dbReference type="NCBI Taxonomy" id="3906"/>
    <lineage>
        <taxon>Eukaryota</taxon>
        <taxon>Viridiplantae</taxon>
        <taxon>Streptophyta</taxon>
        <taxon>Embryophyta</taxon>
        <taxon>Tracheophyta</taxon>
        <taxon>Spermatophyta</taxon>
        <taxon>Magnoliopsida</taxon>
        <taxon>eudicotyledons</taxon>
        <taxon>Gunneridae</taxon>
        <taxon>Pentapetalae</taxon>
        <taxon>rosids</taxon>
        <taxon>fabids</taxon>
        <taxon>Fabales</taxon>
        <taxon>Fabaceae</taxon>
        <taxon>Papilionoideae</taxon>
        <taxon>50 kb inversion clade</taxon>
        <taxon>NPAAA clade</taxon>
        <taxon>Hologalegina</taxon>
        <taxon>IRL clade</taxon>
        <taxon>Fabeae</taxon>
        <taxon>Vicia</taxon>
    </lineage>
</organism>
<proteinExistence type="predicted"/>
<accession>A0AAV1AQW6</accession>
<dbReference type="Proteomes" id="UP001157006">
    <property type="component" value="Chromosome 5"/>
</dbReference>
<feature type="region of interest" description="Disordered" evidence="1">
    <location>
        <begin position="1"/>
        <end position="31"/>
    </location>
</feature>
<feature type="compositionally biased region" description="Low complexity" evidence="1">
    <location>
        <begin position="8"/>
        <end position="18"/>
    </location>
</feature>
<reference evidence="2 3" key="1">
    <citation type="submission" date="2023-01" db="EMBL/GenBank/DDBJ databases">
        <authorList>
            <person name="Kreplak J."/>
        </authorList>
    </citation>
    <scope>NUCLEOTIDE SEQUENCE [LARGE SCALE GENOMIC DNA]</scope>
</reference>
<protein>
    <submittedName>
        <fullName evidence="2">Uncharacterized protein</fullName>
    </submittedName>
</protein>